<accession>A0A9E2F7H5</accession>
<evidence type="ECO:0000256" key="8">
    <source>
        <dbReference type="ARBA" id="ARBA00023136"/>
    </source>
</evidence>
<evidence type="ECO:0000256" key="6">
    <source>
        <dbReference type="ARBA" id="ARBA00022840"/>
    </source>
</evidence>
<comment type="subcellular location">
    <subcellularLocation>
        <location evidence="1">Cell membrane</location>
    </subcellularLocation>
</comment>
<evidence type="ECO:0000256" key="4">
    <source>
        <dbReference type="ARBA" id="ARBA00022475"/>
    </source>
</evidence>
<dbReference type="PANTHER" id="PTHR42711:SF5">
    <property type="entry name" value="ABC TRANSPORTER ATP-BINDING PROTEIN NATA"/>
    <property type="match status" value="1"/>
</dbReference>
<dbReference type="SUPFAM" id="SSF52540">
    <property type="entry name" value="P-loop containing nucleoside triphosphate hydrolases"/>
    <property type="match status" value="1"/>
</dbReference>
<organism evidence="10 11">
    <name type="scientific">Psychracetigena formicireducens</name>
    <dbReference type="NCBI Taxonomy" id="2986056"/>
    <lineage>
        <taxon>Bacteria</taxon>
        <taxon>Bacillati</taxon>
        <taxon>Candidatus Lithacetigenota</taxon>
        <taxon>Candidatus Psychracetigena</taxon>
    </lineage>
</organism>
<gene>
    <name evidence="10" type="primary">drrA_2</name>
    <name evidence="10" type="ORF">DDT42_01461</name>
</gene>
<comment type="caution">
    <text evidence="10">The sequence shown here is derived from an EMBL/GenBank/DDBJ whole genome shotgun (WGS) entry which is preliminary data.</text>
</comment>
<evidence type="ECO:0000256" key="3">
    <source>
        <dbReference type="ARBA" id="ARBA00022448"/>
    </source>
</evidence>
<dbReference type="InterPro" id="IPR003439">
    <property type="entry name" value="ABC_transporter-like_ATP-bd"/>
</dbReference>
<dbReference type="PROSITE" id="PS50893">
    <property type="entry name" value="ABC_TRANSPORTER_2"/>
    <property type="match status" value="1"/>
</dbReference>
<dbReference type="GO" id="GO:0016887">
    <property type="term" value="F:ATP hydrolysis activity"/>
    <property type="evidence" value="ECO:0007669"/>
    <property type="project" value="InterPro"/>
</dbReference>
<keyword evidence="3" id="KW-0813">Transport</keyword>
<dbReference type="Pfam" id="PF00005">
    <property type="entry name" value="ABC_tran"/>
    <property type="match status" value="1"/>
</dbReference>
<protein>
    <submittedName>
        <fullName evidence="10">Daunorubicin/doxorubicin resistance ATP-binding protein DrrA</fullName>
        <ecNumber evidence="10">3.6.3.-</ecNumber>
    </submittedName>
</protein>
<keyword evidence="7" id="KW-1278">Translocase</keyword>
<dbReference type="PANTHER" id="PTHR42711">
    <property type="entry name" value="ABC TRANSPORTER ATP-BINDING PROTEIN"/>
    <property type="match status" value="1"/>
</dbReference>
<feature type="domain" description="ABC transporter" evidence="9">
    <location>
        <begin position="6"/>
        <end position="231"/>
    </location>
</feature>
<evidence type="ECO:0000313" key="10">
    <source>
        <dbReference type="EMBL" id="MBT9145588.1"/>
    </source>
</evidence>
<dbReference type="GO" id="GO:0005524">
    <property type="term" value="F:ATP binding"/>
    <property type="evidence" value="ECO:0007669"/>
    <property type="project" value="UniProtKB-KW"/>
</dbReference>
<dbReference type="Gene3D" id="3.40.50.300">
    <property type="entry name" value="P-loop containing nucleotide triphosphate hydrolases"/>
    <property type="match status" value="1"/>
</dbReference>
<dbReference type="GO" id="GO:0005886">
    <property type="term" value="C:plasma membrane"/>
    <property type="evidence" value="ECO:0007669"/>
    <property type="project" value="UniProtKB-SubCell"/>
</dbReference>
<keyword evidence="4" id="KW-1003">Cell membrane</keyword>
<evidence type="ECO:0000256" key="2">
    <source>
        <dbReference type="ARBA" id="ARBA00005417"/>
    </source>
</evidence>
<dbReference type="PROSITE" id="PS00211">
    <property type="entry name" value="ABC_TRANSPORTER_1"/>
    <property type="match status" value="1"/>
</dbReference>
<dbReference type="EC" id="3.6.3.-" evidence="10"/>
<proteinExistence type="inferred from homology"/>
<dbReference type="Proteomes" id="UP000811545">
    <property type="component" value="Unassembled WGS sequence"/>
</dbReference>
<keyword evidence="6 10" id="KW-0067">ATP-binding</keyword>
<dbReference type="InterPro" id="IPR003593">
    <property type="entry name" value="AAA+_ATPase"/>
</dbReference>
<dbReference type="InterPro" id="IPR017871">
    <property type="entry name" value="ABC_transporter-like_CS"/>
</dbReference>
<sequence>MEEKIVIVENLKKQYGIVKAVDGVSFYVKKGEVCSILGPNGAGKTTTLEIVEGLRKKNSGKITIFGKEVESIGKEEKERIGVTLQESSLFPKLTVTETINLFRSFYKKSLPAREILDLLALEEKATSYVEKLSGGQKRRLSVALSLVNDPELVFLDEPTTGLDPQARRRVWEMVRNLKKQGKSIILTTHYIEEAEELSDYVFIMDHGKIIKDGTPNELIASLGSLSYIEFESHANGVKAILEENGLQIKDGERIIIKTPDFISTLEKLNQLSKEHYFDIKNLIIRQQNLEDVFLHLTGRTLRD</sequence>
<dbReference type="AlphaFoldDB" id="A0A9E2F7H5"/>
<keyword evidence="5" id="KW-0547">Nucleotide-binding</keyword>
<evidence type="ECO:0000256" key="5">
    <source>
        <dbReference type="ARBA" id="ARBA00022741"/>
    </source>
</evidence>
<evidence type="ECO:0000313" key="11">
    <source>
        <dbReference type="Proteomes" id="UP000811545"/>
    </source>
</evidence>
<keyword evidence="8" id="KW-0472">Membrane</keyword>
<evidence type="ECO:0000256" key="1">
    <source>
        <dbReference type="ARBA" id="ARBA00004236"/>
    </source>
</evidence>
<dbReference type="SMART" id="SM00382">
    <property type="entry name" value="AAA"/>
    <property type="match status" value="1"/>
</dbReference>
<dbReference type="InterPro" id="IPR050763">
    <property type="entry name" value="ABC_transporter_ATP-binding"/>
</dbReference>
<keyword evidence="10" id="KW-0378">Hydrolase</keyword>
<dbReference type="EMBL" id="QLTW01000122">
    <property type="protein sequence ID" value="MBT9145588.1"/>
    <property type="molecule type" value="Genomic_DNA"/>
</dbReference>
<name>A0A9E2F7H5_PSYF1</name>
<evidence type="ECO:0000256" key="7">
    <source>
        <dbReference type="ARBA" id="ARBA00022967"/>
    </source>
</evidence>
<dbReference type="FunFam" id="3.40.50.300:FF:000589">
    <property type="entry name" value="ABC transporter, ATP-binding subunit"/>
    <property type="match status" value="1"/>
</dbReference>
<evidence type="ECO:0000259" key="9">
    <source>
        <dbReference type="PROSITE" id="PS50893"/>
    </source>
</evidence>
<reference evidence="10 11" key="1">
    <citation type="journal article" date="2021" name="bioRxiv">
        <title>Unique metabolic strategies in Hadean analogues reveal hints for primordial physiology.</title>
        <authorList>
            <person name="Nobu M.K."/>
            <person name="Nakai R."/>
            <person name="Tamazawa S."/>
            <person name="Mori H."/>
            <person name="Toyoda A."/>
            <person name="Ijiri A."/>
            <person name="Suzuki S."/>
            <person name="Kurokawa K."/>
            <person name="Kamagata Y."/>
            <person name="Tamaki H."/>
        </authorList>
    </citation>
    <scope>NUCLEOTIDE SEQUENCE [LARGE SCALE GENOMIC DNA]</scope>
    <source>
        <strain evidence="10">BS525</strain>
    </source>
</reference>
<dbReference type="InterPro" id="IPR027417">
    <property type="entry name" value="P-loop_NTPase"/>
</dbReference>
<comment type="similarity">
    <text evidence="2">Belongs to the ABC transporter superfamily.</text>
</comment>